<dbReference type="PANTHER" id="PTHR37029">
    <property type="entry name" value="SSR1768 PROTEIN"/>
    <property type="match status" value="1"/>
</dbReference>
<accession>A0A8D5GEC9</accession>
<dbReference type="Pfam" id="PF10049">
    <property type="entry name" value="DUF2283"/>
    <property type="match status" value="1"/>
</dbReference>
<name>A0A8D5GEC9_9PROT</name>
<reference evidence="1" key="1">
    <citation type="journal article" date="2021" name="Arch. Microbiol.">
        <title>Methyloradius palustris gen. nov., sp. nov., a methanol-oxidizing bacterium isolated from snow.</title>
        <authorList>
            <person name="Miyadera T."/>
            <person name="Kojima H."/>
            <person name="Fukui M."/>
        </authorList>
    </citation>
    <scope>NUCLEOTIDE SEQUENCE</scope>
    <source>
        <strain evidence="1">Zm11</strain>
    </source>
</reference>
<dbReference type="PANTHER" id="PTHR37029:SF1">
    <property type="entry name" value="SSR1768 PROTEIN"/>
    <property type="match status" value="1"/>
</dbReference>
<dbReference type="InterPro" id="IPR019270">
    <property type="entry name" value="DUF2283"/>
</dbReference>
<gene>
    <name evidence="1" type="ORF">ZMTM_21370</name>
</gene>
<dbReference type="KEGG" id="mpau:ZMTM_21370"/>
<protein>
    <recommendedName>
        <fullName evidence="3">DUF2283 domain-containing protein</fullName>
    </recommendedName>
</protein>
<dbReference type="RefSeq" id="WP_221763924.1">
    <property type="nucleotide sequence ID" value="NZ_AP024110.1"/>
</dbReference>
<evidence type="ECO:0000313" key="1">
    <source>
        <dbReference type="EMBL" id="BCM25878.1"/>
    </source>
</evidence>
<evidence type="ECO:0000313" key="2">
    <source>
        <dbReference type="Proteomes" id="UP000826722"/>
    </source>
</evidence>
<dbReference type="AlphaFoldDB" id="A0A8D5GEC9"/>
<dbReference type="EMBL" id="AP024110">
    <property type="protein sequence ID" value="BCM25878.1"/>
    <property type="molecule type" value="Genomic_DNA"/>
</dbReference>
<organism evidence="1 2">
    <name type="scientific">Methyloradius palustris</name>
    <dbReference type="NCBI Taxonomy" id="2778876"/>
    <lineage>
        <taxon>Bacteria</taxon>
        <taxon>Pseudomonadati</taxon>
        <taxon>Pseudomonadota</taxon>
        <taxon>Betaproteobacteria</taxon>
        <taxon>Nitrosomonadales</taxon>
        <taxon>Methylophilaceae</taxon>
        <taxon>Methyloradius</taxon>
    </lineage>
</organism>
<sequence>MKIKYFEDTDTLHIKFNDEAISVSINLDENMQIDLDGEGSVCKITLENASQRTDISEFAFEKIAD</sequence>
<proteinExistence type="predicted"/>
<keyword evidence="2" id="KW-1185">Reference proteome</keyword>
<dbReference type="Proteomes" id="UP000826722">
    <property type="component" value="Chromosome"/>
</dbReference>
<evidence type="ECO:0008006" key="3">
    <source>
        <dbReference type="Google" id="ProtNLM"/>
    </source>
</evidence>